<reference evidence="4" key="1">
    <citation type="journal article" date="2019" name="Int. J. Syst. Evol. Microbiol.">
        <title>The Global Catalogue of Microorganisms (GCM) 10K type strain sequencing project: providing services to taxonomists for standard genome sequencing and annotation.</title>
        <authorList>
            <consortium name="The Broad Institute Genomics Platform"/>
            <consortium name="The Broad Institute Genome Sequencing Center for Infectious Disease"/>
            <person name="Wu L."/>
            <person name="Ma J."/>
        </authorList>
    </citation>
    <scope>NUCLEOTIDE SEQUENCE [LARGE SCALE GENOMIC DNA]</scope>
    <source>
        <strain evidence="4">NCAIM B.02333</strain>
    </source>
</reference>
<organism evidence="3 4">
    <name type="scientific">Aquipuribacter hungaricus</name>
    <dbReference type="NCBI Taxonomy" id="545624"/>
    <lineage>
        <taxon>Bacteria</taxon>
        <taxon>Bacillati</taxon>
        <taxon>Actinomycetota</taxon>
        <taxon>Actinomycetes</taxon>
        <taxon>Micrococcales</taxon>
        <taxon>Intrasporangiaceae</taxon>
        <taxon>Aquipuribacter</taxon>
    </lineage>
</organism>
<keyword evidence="2" id="KW-1133">Transmembrane helix</keyword>
<keyword evidence="2" id="KW-0472">Membrane</keyword>
<comment type="caution">
    <text evidence="3">The sequence shown here is derived from an EMBL/GenBank/DDBJ whole genome shotgun (WGS) entry which is preliminary data.</text>
</comment>
<accession>A0ABV7WEX4</accession>
<dbReference type="Proteomes" id="UP001595685">
    <property type="component" value="Unassembled WGS sequence"/>
</dbReference>
<gene>
    <name evidence="3" type="ORF">ACFOLH_06665</name>
</gene>
<evidence type="ECO:0000256" key="2">
    <source>
        <dbReference type="SAM" id="Phobius"/>
    </source>
</evidence>
<dbReference type="EMBL" id="JBHRWW010000003">
    <property type="protein sequence ID" value="MFC3688022.1"/>
    <property type="molecule type" value="Genomic_DNA"/>
</dbReference>
<dbReference type="RefSeq" id="WP_340293953.1">
    <property type="nucleotide sequence ID" value="NZ_JBBEOI010000130.1"/>
</dbReference>
<keyword evidence="2" id="KW-0812">Transmembrane</keyword>
<evidence type="ECO:0000313" key="3">
    <source>
        <dbReference type="EMBL" id="MFC3688022.1"/>
    </source>
</evidence>
<feature type="transmembrane region" description="Helical" evidence="2">
    <location>
        <begin position="69"/>
        <end position="88"/>
    </location>
</feature>
<feature type="transmembrane region" description="Helical" evidence="2">
    <location>
        <begin position="100"/>
        <end position="121"/>
    </location>
</feature>
<feature type="compositionally biased region" description="Low complexity" evidence="1">
    <location>
        <begin position="1"/>
        <end position="16"/>
    </location>
</feature>
<evidence type="ECO:0000313" key="4">
    <source>
        <dbReference type="Proteomes" id="UP001595685"/>
    </source>
</evidence>
<feature type="transmembrane region" description="Helical" evidence="2">
    <location>
        <begin position="38"/>
        <end position="57"/>
    </location>
</feature>
<keyword evidence="4" id="KW-1185">Reference proteome</keyword>
<evidence type="ECO:0000256" key="1">
    <source>
        <dbReference type="SAM" id="MobiDB-lite"/>
    </source>
</evidence>
<sequence>MTVEPAGAAAELAGPGAKTGAPVPPAPERSRRVLRLRLVLGVFWAAATLVLVVGRWVPDEVARAVVDRPLALALVLLVAWLATLWLVVAGPEPYRATRWAWAWLLAPGLGPLGPLACVVLSGPTPGLGVVRPAGRRLRGGWALLVSLALSAALARLLSW</sequence>
<protein>
    <submittedName>
        <fullName evidence="3">Uncharacterized protein</fullName>
    </submittedName>
</protein>
<name>A0ABV7WEX4_9MICO</name>
<proteinExistence type="predicted"/>
<feature type="region of interest" description="Disordered" evidence="1">
    <location>
        <begin position="1"/>
        <end position="27"/>
    </location>
</feature>
<feature type="transmembrane region" description="Helical" evidence="2">
    <location>
        <begin position="141"/>
        <end position="158"/>
    </location>
</feature>